<feature type="transmembrane region" description="Helical" evidence="6">
    <location>
        <begin position="291"/>
        <end position="315"/>
    </location>
</feature>
<comment type="subcellular location">
    <subcellularLocation>
        <location evidence="1">Cell membrane</location>
        <topology evidence="1">Multi-pass membrane protein</topology>
    </subcellularLocation>
</comment>
<feature type="transmembrane region" description="Helical" evidence="6">
    <location>
        <begin position="70"/>
        <end position="88"/>
    </location>
</feature>
<proteinExistence type="predicted"/>
<comment type="caution">
    <text evidence="7">The sequence shown here is derived from an EMBL/GenBank/DDBJ whole genome shotgun (WGS) entry which is preliminary data.</text>
</comment>
<dbReference type="EMBL" id="QHLQ01000002">
    <property type="protein sequence ID" value="NIZ60209.1"/>
    <property type="molecule type" value="Genomic_DNA"/>
</dbReference>
<keyword evidence="3 6" id="KW-0812">Transmembrane</keyword>
<name>A0ABX0W3R8_9RHOB</name>
<dbReference type="Proteomes" id="UP001429564">
    <property type="component" value="Unassembled WGS sequence"/>
</dbReference>
<gene>
    <name evidence="7" type="ORF">DL239_04375</name>
</gene>
<dbReference type="PANTHER" id="PTHR30482:SF17">
    <property type="entry name" value="ABC TRANSPORTER ATP-BINDING PROTEIN"/>
    <property type="match status" value="1"/>
</dbReference>
<organism evidence="7 8">
    <name type="scientific">Parasedimentitalea denitrificans</name>
    <dbReference type="NCBI Taxonomy" id="2211118"/>
    <lineage>
        <taxon>Bacteria</taxon>
        <taxon>Pseudomonadati</taxon>
        <taxon>Pseudomonadota</taxon>
        <taxon>Alphaproteobacteria</taxon>
        <taxon>Rhodobacterales</taxon>
        <taxon>Paracoccaceae</taxon>
        <taxon>Parasedimentitalea</taxon>
    </lineage>
</organism>
<feature type="transmembrane region" description="Helical" evidence="6">
    <location>
        <begin position="95"/>
        <end position="117"/>
    </location>
</feature>
<dbReference type="Pfam" id="PF02653">
    <property type="entry name" value="BPD_transp_2"/>
    <property type="match status" value="1"/>
</dbReference>
<protein>
    <submittedName>
        <fullName evidence="7">Branched-chain amino acid ABC transporter permease</fullName>
    </submittedName>
</protein>
<keyword evidence="2" id="KW-1003">Cell membrane</keyword>
<dbReference type="RefSeq" id="WP_167682674.1">
    <property type="nucleotide sequence ID" value="NZ_QHLQ01000002.1"/>
</dbReference>
<evidence type="ECO:0000256" key="1">
    <source>
        <dbReference type="ARBA" id="ARBA00004651"/>
    </source>
</evidence>
<evidence type="ECO:0000256" key="2">
    <source>
        <dbReference type="ARBA" id="ARBA00022475"/>
    </source>
</evidence>
<evidence type="ECO:0000313" key="8">
    <source>
        <dbReference type="Proteomes" id="UP001429564"/>
    </source>
</evidence>
<evidence type="ECO:0000256" key="6">
    <source>
        <dbReference type="SAM" id="Phobius"/>
    </source>
</evidence>
<keyword evidence="5 6" id="KW-0472">Membrane</keyword>
<keyword evidence="4 6" id="KW-1133">Transmembrane helix</keyword>
<feature type="transmembrane region" description="Helical" evidence="6">
    <location>
        <begin position="137"/>
        <end position="157"/>
    </location>
</feature>
<dbReference type="InterPro" id="IPR043428">
    <property type="entry name" value="LivM-like"/>
</dbReference>
<evidence type="ECO:0000256" key="4">
    <source>
        <dbReference type="ARBA" id="ARBA00022989"/>
    </source>
</evidence>
<evidence type="ECO:0000313" key="7">
    <source>
        <dbReference type="EMBL" id="NIZ60209.1"/>
    </source>
</evidence>
<feature type="transmembrane region" description="Helical" evidence="6">
    <location>
        <begin position="20"/>
        <end position="37"/>
    </location>
</feature>
<sequence>MYDALTQSAVWRVKTPKSGLVAIALAAIVLALAPVAIGPGSLRLLVEVFTMIALAQAWNLLAGYTGFVSVGQQAFIGIGAYGMFAVALKMGLNPFSSVLVGGIVAAVIGAFAALALFRLRGPYFAIGTWVLAELFRIFFINTQYFGGASGLTLARVLRGIPRDVRLNTTYWLALALALGSTLLIYLLLRSRFGLAVRTVRDNEASAESAGVNVWGTKFMVFVLASFITGCAGAILYLNTMFVGANAAFSVKWSALIIFVVIIGGIGTIEGPIVGALVYFTLREYLSDFGTWYIITFGLVAIAAMIVAPQGIWGYVAGRFKYHLFPVEAEISKDLPR</sequence>
<reference evidence="7 8" key="1">
    <citation type="submission" date="2018-05" db="EMBL/GenBank/DDBJ databases">
        <authorList>
            <person name="Zhang Y.-J."/>
        </authorList>
    </citation>
    <scope>NUCLEOTIDE SEQUENCE [LARGE SCALE GENOMIC DNA]</scope>
    <source>
        <strain evidence="7 8">CY04</strain>
    </source>
</reference>
<dbReference type="PANTHER" id="PTHR30482">
    <property type="entry name" value="HIGH-AFFINITY BRANCHED-CHAIN AMINO ACID TRANSPORT SYSTEM PERMEASE"/>
    <property type="match status" value="1"/>
</dbReference>
<evidence type="ECO:0000256" key="3">
    <source>
        <dbReference type="ARBA" id="ARBA00022692"/>
    </source>
</evidence>
<accession>A0ABX0W3R8</accession>
<feature type="transmembrane region" description="Helical" evidence="6">
    <location>
        <begin position="218"/>
        <end position="242"/>
    </location>
</feature>
<keyword evidence="8" id="KW-1185">Reference proteome</keyword>
<feature type="transmembrane region" description="Helical" evidence="6">
    <location>
        <begin position="254"/>
        <end position="279"/>
    </location>
</feature>
<evidence type="ECO:0000256" key="5">
    <source>
        <dbReference type="ARBA" id="ARBA00023136"/>
    </source>
</evidence>
<feature type="transmembrane region" description="Helical" evidence="6">
    <location>
        <begin position="169"/>
        <end position="188"/>
    </location>
</feature>
<dbReference type="InterPro" id="IPR001851">
    <property type="entry name" value="ABC_transp_permease"/>
</dbReference>
<dbReference type="CDD" id="cd06581">
    <property type="entry name" value="TM_PBP1_LivM_like"/>
    <property type="match status" value="1"/>
</dbReference>